<dbReference type="InterPro" id="IPR050391">
    <property type="entry name" value="Mito_Metabolite_Transporter"/>
</dbReference>
<evidence type="ECO:0000256" key="4">
    <source>
        <dbReference type="ARBA" id="ARBA00022692"/>
    </source>
</evidence>
<evidence type="ECO:0000256" key="3">
    <source>
        <dbReference type="ARBA" id="ARBA00022448"/>
    </source>
</evidence>
<organism evidence="12 13">
    <name type="scientific">Aureobasidium pullulans EXF-150</name>
    <dbReference type="NCBI Taxonomy" id="1043002"/>
    <lineage>
        <taxon>Eukaryota</taxon>
        <taxon>Fungi</taxon>
        <taxon>Dikarya</taxon>
        <taxon>Ascomycota</taxon>
        <taxon>Pezizomycotina</taxon>
        <taxon>Dothideomycetes</taxon>
        <taxon>Dothideomycetidae</taxon>
        <taxon>Dothideales</taxon>
        <taxon>Saccotheciaceae</taxon>
        <taxon>Aureobasidium</taxon>
    </lineage>
</organism>
<feature type="repeat" description="Solcar" evidence="10">
    <location>
        <begin position="24"/>
        <end position="109"/>
    </location>
</feature>
<dbReference type="InterPro" id="IPR002067">
    <property type="entry name" value="MCP"/>
</dbReference>
<keyword evidence="7" id="KW-1133">Transmembrane helix</keyword>
<dbReference type="HOGENOM" id="CLU_015166_14_1_1"/>
<comment type="similarity">
    <text evidence="2 11">Belongs to the mitochondrial carrier (TC 2.A.29) family.</text>
</comment>
<dbReference type="EMBL" id="KL584983">
    <property type="protein sequence ID" value="KEQ83749.1"/>
    <property type="molecule type" value="Genomic_DNA"/>
</dbReference>
<keyword evidence="5" id="KW-0677">Repeat</keyword>
<dbReference type="Proteomes" id="UP000030706">
    <property type="component" value="Unassembled WGS sequence"/>
</dbReference>
<evidence type="ECO:0000256" key="8">
    <source>
        <dbReference type="ARBA" id="ARBA00023128"/>
    </source>
</evidence>
<dbReference type="Pfam" id="PF00153">
    <property type="entry name" value="Mito_carr"/>
    <property type="match status" value="3"/>
</dbReference>
<dbReference type="GO" id="GO:0005743">
    <property type="term" value="C:mitochondrial inner membrane"/>
    <property type="evidence" value="ECO:0007669"/>
    <property type="project" value="UniProtKB-SubCell"/>
</dbReference>
<gene>
    <name evidence="12" type="ORF">M438DRAFT_397356</name>
</gene>
<dbReference type="RefSeq" id="XP_029759936.1">
    <property type="nucleotide sequence ID" value="XM_029909303.1"/>
</dbReference>
<keyword evidence="8" id="KW-0496">Mitochondrion</keyword>
<keyword evidence="13" id="KW-1185">Reference proteome</keyword>
<keyword evidence="6" id="KW-0999">Mitochondrion inner membrane</keyword>
<evidence type="ECO:0000313" key="13">
    <source>
        <dbReference type="Proteomes" id="UP000030706"/>
    </source>
</evidence>
<feature type="repeat" description="Solcar" evidence="10">
    <location>
        <begin position="118"/>
        <end position="209"/>
    </location>
</feature>
<evidence type="ECO:0000313" key="12">
    <source>
        <dbReference type="EMBL" id="KEQ83749.1"/>
    </source>
</evidence>
<dbReference type="Gene3D" id="1.50.40.10">
    <property type="entry name" value="Mitochondrial carrier domain"/>
    <property type="match status" value="1"/>
</dbReference>
<name>A0A074XJ85_AURPU</name>
<dbReference type="PROSITE" id="PS50920">
    <property type="entry name" value="SOLCAR"/>
    <property type="match status" value="3"/>
</dbReference>
<protein>
    <submittedName>
        <fullName evidence="12">Mitochondrial carrier</fullName>
    </submittedName>
</protein>
<dbReference type="InterPro" id="IPR023395">
    <property type="entry name" value="MCP_dom_sf"/>
</dbReference>
<accession>A0A074XJ85</accession>
<dbReference type="GeneID" id="40751609"/>
<keyword evidence="9 10" id="KW-0472">Membrane</keyword>
<sequence length="308" mass="34195">MTIFPADNQGITKAIVKSNDYGNGPIKYPLWFGGTSSALAALFSHPLDLVKVRLQAQHHHGALDMAETFQHVYRSEGITGLYRGISASLLRQLTYSTARFATYEKLKYMAENDGVKAPHTLLVGLAAISGLVGGLVGNPADILNVRMQNDAALVPADRRNYGNAVRGFITIVREEGWKQSVFRGMVPNLGRGVLMTAGQLAGYDVFKIKILAHTEMQDGTMTHIAASTLAGLVATTLCNPFDVLKTQIMAQNERLGMWHTVKKVHRVEGPRWMFRGWLPAFIRLGPHTVATFLFLEQHKKYYRKHYAD</sequence>
<comment type="subcellular location">
    <subcellularLocation>
        <location evidence="1">Mitochondrion inner membrane</location>
        <topology evidence="1">Multi-pass membrane protein</topology>
    </subcellularLocation>
</comment>
<evidence type="ECO:0000256" key="9">
    <source>
        <dbReference type="ARBA" id="ARBA00023136"/>
    </source>
</evidence>
<dbReference type="PRINTS" id="PR00926">
    <property type="entry name" value="MITOCARRIER"/>
</dbReference>
<reference evidence="12 13" key="1">
    <citation type="journal article" date="2014" name="BMC Genomics">
        <title>Genome sequencing of four Aureobasidium pullulans varieties: biotechnological potential, stress tolerance, and description of new species.</title>
        <authorList>
            <person name="Gostin Ar C."/>
            <person name="Ohm R.A."/>
            <person name="Kogej T."/>
            <person name="Sonjak S."/>
            <person name="Turk M."/>
            <person name="Zajc J."/>
            <person name="Zalar P."/>
            <person name="Grube M."/>
            <person name="Sun H."/>
            <person name="Han J."/>
            <person name="Sharma A."/>
            <person name="Chiniquy J."/>
            <person name="Ngan C.Y."/>
            <person name="Lipzen A."/>
            <person name="Barry K."/>
            <person name="Grigoriev I.V."/>
            <person name="Gunde-Cimerman N."/>
        </authorList>
    </citation>
    <scope>NUCLEOTIDE SEQUENCE [LARGE SCALE GENOMIC DNA]</scope>
    <source>
        <strain evidence="12 13">EXF-150</strain>
    </source>
</reference>
<dbReference type="GO" id="GO:0055085">
    <property type="term" value="P:transmembrane transport"/>
    <property type="evidence" value="ECO:0007669"/>
    <property type="project" value="InterPro"/>
</dbReference>
<evidence type="ECO:0000256" key="2">
    <source>
        <dbReference type="ARBA" id="ARBA00006375"/>
    </source>
</evidence>
<dbReference type="PANTHER" id="PTHR45618">
    <property type="entry name" value="MITOCHONDRIAL DICARBOXYLATE CARRIER-RELATED"/>
    <property type="match status" value="1"/>
</dbReference>
<dbReference type="AlphaFoldDB" id="A0A074XJ85"/>
<proteinExistence type="inferred from homology"/>
<dbReference type="FunFam" id="1.50.40.10:FF:000107">
    <property type="entry name" value="Mitochondrial dicarboxylate carrier"/>
    <property type="match status" value="1"/>
</dbReference>
<dbReference type="InterPro" id="IPR018108">
    <property type="entry name" value="MCP_transmembrane"/>
</dbReference>
<evidence type="ECO:0000256" key="6">
    <source>
        <dbReference type="ARBA" id="ARBA00022792"/>
    </source>
</evidence>
<keyword evidence="4 10" id="KW-0812">Transmembrane</keyword>
<evidence type="ECO:0000256" key="10">
    <source>
        <dbReference type="PROSITE-ProRule" id="PRU00282"/>
    </source>
</evidence>
<evidence type="ECO:0000256" key="5">
    <source>
        <dbReference type="ARBA" id="ARBA00022737"/>
    </source>
</evidence>
<evidence type="ECO:0000256" key="1">
    <source>
        <dbReference type="ARBA" id="ARBA00004448"/>
    </source>
</evidence>
<keyword evidence="3 11" id="KW-0813">Transport</keyword>
<feature type="repeat" description="Solcar" evidence="10">
    <location>
        <begin position="218"/>
        <end position="301"/>
    </location>
</feature>
<evidence type="ECO:0000256" key="11">
    <source>
        <dbReference type="RuleBase" id="RU000488"/>
    </source>
</evidence>
<dbReference type="SUPFAM" id="SSF103506">
    <property type="entry name" value="Mitochondrial carrier"/>
    <property type="match status" value="1"/>
</dbReference>
<evidence type="ECO:0000256" key="7">
    <source>
        <dbReference type="ARBA" id="ARBA00022989"/>
    </source>
</evidence>
<dbReference type="OrthoDB" id="448427at2759"/>